<keyword evidence="2" id="KW-0472">Membrane</keyword>
<feature type="compositionally biased region" description="Polar residues" evidence="1">
    <location>
        <begin position="106"/>
        <end position="119"/>
    </location>
</feature>
<feature type="compositionally biased region" description="Acidic residues" evidence="1">
    <location>
        <begin position="193"/>
        <end position="212"/>
    </location>
</feature>
<dbReference type="GO" id="GO:0003677">
    <property type="term" value="F:DNA binding"/>
    <property type="evidence" value="ECO:0007669"/>
    <property type="project" value="InterPro"/>
</dbReference>
<dbReference type="EMBL" id="JAGZCZ010000005">
    <property type="protein sequence ID" value="MBS5519708.1"/>
    <property type="molecule type" value="Genomic_DNA"/>
</dbReference>
<organism evidence="4 5">
    <name type="scientific">Acidaminococcus intestini</name>
    <dbReference type="NCBI Taxonomy" id="187327"/>
    <lineage>
        <taxon>Bacteria</taxon>
        <taxon>Bacillati</taxon>
        <taxon>Bacillota</taxon>
        <taxon>Negativicutes</taxon>
        <taxon>Acidaminococcales</taxon>
        <taxon>Acidaminococcaceae</taxon>
        <taxon>Acidaminococcus</taxon>
    </lineage>
</organism>
<dbReference type="InterPro" id="IPR001387">
    <property type="entry name" value="Cro/C1-type_HTH"/>
</dbReference>
<accession>A0A943EE29</accession>
<evidence type="ECO:0000259" key="3">
    <source>
        <dbReference type="PROSITE" id="PS50943"/>
    </source>
</evidence>
<proteinExistence type="predicted"/>
<reference evidence="4" key="1">
    <citation type="submission" date="2021-02" db="EMBL/GenBank/DDBJ databases">
        <title>Infant gut strain persistence is associated with maternal origin, phylogeny, and functional potential including surface adhesion and iron acquisition.</title>
        <authorList>
            <person name="Lou Y.C."/>
        </authorList>
    </citation>
    <scope>NUCLEOTIDE SEQUENCE</scope>
    <source>
        <strain evidence="4">L3_106_000M1_dasL3_106_000M1_concoct_15</strain>
    </source>
</reference>
<comment type="caution">
    <text evidence="4">The sequence shown here is derived from an EMBL/GenBank/DDBJ whole genome shotgun (WGS) entry which is preliminary data.</text>
</comment>
<dbReference type="SUPFAM" id="SSF47413">
    <property type="entry name" value="lambda repressor-like DNA-binding domains"/>
    <property type="match status" value="1"/>
</dbReference>
<dbReference type="CDD" id="cd00093">
    <property type="entry name" value="HTH_XRE"/>
    <property type="match status" value="1"/>
</dbReference>
<dbReference type="Pfam" id="PF13464">
    <property type="entry name" value="RodZ_C"/>
    <property type="match status" value="1"/>
</dbReference>
<dbReference type="InterPro" id="IPR025194">
    <property type="entry name" value="RodZ-like_C"/>
</dbReference>
<evidence type="ECO:0000313" key="5">
    <source>
        <dbReference type="Proteomes" id="UP000754226"/>
    </source>
</evidence>
<dbReference type="Pfam" id="PF13413">
    <property type="entry name" value="HTH_25"/>
    <property type="match status" value="1"/>
</dbReference>
<dbReference type="Proteomes" id="UP000754226">
    <property type="component" value="Unassembled WGS sequence"/>
</dbReference>
<dbReference type="PANTHER" id="PTHR34475:SF1">
    <property type="entry name" value="CYTOSKELETON PROTEIN RODZ"/>
    <property type="match status" value="1"/>
</dbReference>
<evidence type="ECO:0000256" key="2">
    <source>
        <dbReference type="SAM" id="Phobius"/>
    </source>
</evidence>
<dbReference type="SMART" id="SM00530">
    <property type="entry name" value="HTH_XRE"/>
    <property type="match status" value="1"/>
</dbReference>
<keyword evidence="2" id="KW-1133">Transmembrane helix</keyword>
<feature type="compositionally biased region" description="Basic and acidic residues" evidence="1">
    <location>
        <begin position="92"/>
        <end position="104"/>
    </location>
</feature>
<dbReference type="AlphaFoldDB" id="A0A943EE29"/>
<feature type="region of interest" description="Disordered" evidence="1">
    <location>
        <begin position="193"/>
        <end position="227"/>
    </location>
</feature>
<feature type="transmembrane region" description="Helical" evidence="2">
    <location>
        <begin position="244"/>
        <end position="265"/>
    </location>
</feature>
<feature type="compositionally biased region" description="Polar residues" evidence="1">
    <location>
        <begin position="275"/>
        <end position="288"/>
    </location>
</feature>
<dbReference type="PROSITE" id="PS50943">
    <property type="entry name" value="HTH_CROC1"/>
    <property type="match status" value="1"/>
</dbReference>
<keyword evidence="2" id="KW-0812">Transmembrane</keyword>
<gene>
    <name evidence="4" type="ORF">KHX13_05170</name>
</gene>
<feature type="compositionally biased region" description="Basic and acidic residues" evidence="1">
    <location>
        <begin position="289"/>
        <end position="317"/>
    </location>
</feature>
<dbReference type="InterPro" id="IPR010982">
    <property type="entry name" value="Lambda_DNA-bd_dom_sf"/>
</dbReference>
<dbReference type="InterPro" id="IPR050400">
    <property type="entry name" value="Bact_Cytoskel_RodZ"/>
</dbReference>
<feature type="region of interest" description="Disordered" evidence="1">
    <location>
        <begin position="92"/>
        <end position="157"/>
    </location>
</feature>
<sequence>MKHIGEYLKQRRCEKNMTLEEVASHTGIREQYLTALESGDFTKIPGDVFIKGFIRNYGNFLGENGNDLVEAYTKGLATPEALHEPLKKASLDVKAESEVPEVPKETASSPASTEDSMSESNDERTMVVTPSMMEEARRSWEEEAAEEEQEKNTPKVKAVIKEIDDESEPGNNQKEDPGIIKKLRHFVEDILYEEVDDDDDDDADTAEEALENGEERQESPLYAYQKKERQDSRKGVSAYLNVRIFGIVFAVFFGIFCVVMAYFLFGGKTMPEIPATTSLSDSVKSENSSTRKAEEKKEEKQPEKKEEKKGDTKAFGKEQKNGVTVTVTYNKPVWTEADIDGKRVETATVSAGSTRTYNGKSTVKLNFGSIRDVSIKVNGKDYKLKDTEWGTMSKTFRAQ</sequence>
<dbReference type="Gene3D" id="1.10.260.40">
    <property type="entry name" value="lambda repressor-like DNA-binding domains"/>
    <property type="match status" value="1"/>
</dbReference>
<feature type="domain" description="HTH cro/C1-type" evidence="3">
    <location>
        <begin position="8"/>
        <end position="39"/>
    </location>
</feature>
<dbReference type="PANTHER" id="PTHR34475">
    <property type="match status" value="1"/>
</dbReference>
<evidence type="ECO:0000313" key="4">
    <source>
        <dbReference type="EMBL" id="MBS5519708.1"/>
    </source>
</evidence>
<evidence type="ECO:0000256" key="1">
    <source>
        <dbReference type="SAM" id="MobiDB-lite"/>
    </source>
</evidence>
<name>A0A943EE29_9FIRM</name>
<feature type="region of interest" description="Disordered" evidence="1">
    <location>
        <begin position="275"/>
        <end position="317"/>
    </location>
</feature>
<protein>
    <submittedName>
        <fullName evidence="4">Helix-turn-helix domain-containing protein</fullName>
    </submittedName>
</protein>